<keyword evidence="2" id="KW-0255">Endonuclease</keyword>
<dbReference type="SMART" id="SM00507">
    <property type="entry name" value="HNHc"/>
    <property type="match status" value="1"/>
</dbReference>
<organism evidence="2 3">
    <name type="scientific">Pseudomonas spelaei</name>
    <dbReference type="NCBI Taxonomy" id="1055469"/>
    <lineage>
        <taxon>Bacteria</taxon>
        <taxon>Pseudomonadati</taxon>
        <taxon>Pseudomonadota</taxon>
        <taxon>Gammaproteobacteria</taxon>
        <taxon>Pseudomonadales</taxon>
        <taxon>Pseudomonadaceae</taxon>
        <taxon>Pseudomonas</taxon>
    </lineage>
</organism>
<dbReference type="InterPro" id="IPR003615">
    <property type="entry name" value="HNH_nuc"/>
</dbReference>
<dbReference type="GO" id="GO:0003676">
    <property type="term" value="F:nucleic acid binding"/>
    <property type="evidence" value="ECO:0007669"/>
    <property type="project" value="InterPro"/>
</dbReference>
<accession>A0A6I3VXJ8</accession>
<evidence type="ECO:0000313" key="2">
    <source>
        <dbReference type="EMBL" id="MUF03110.1"/>
    </source>
</evidence>
<dbReference type="CDD" id="cd00085">
    <property type="entry name" value="HNHc"/>
    <property type="match status" value="1"/>
</dbReference>
<keyword evidence="2" id="KW-0378">Hydrolase</keyword>
<dbReference type="GO" id="GO:0008270">
    <property type="term" value="F:zinc ion binding"/>
    <property type="evidence" value="ECO:0007669"/>
    <property type="project" value="InterPro"/>
</dbReference>
<dbReference type="Pfam" id="PF01844">
    <property type="entry name" value="HNH"/>
    <property type="match status" value="1"/>
</dbReference>
<feature type="domain" description="HNH nuclease" evidence="1">
    <location>
        <begin position="154"/>
        <end position="212"/>
    </location>
</feature>
<dbReference type="InterPro" id="IPR002711">
    <property type="entry name" value="HNH"/>
</dbReference>
<reference evidence="2 3" key="1">
    <citation type="submission" date="2019-11" db="EMBL/GenBank/DDBJ databases">
        <title>Pseudomonas karstica sp. nov. and Pseudomonas spelaei sp. nov. from karst caves.</title>
        <authorList>
            <person name="Zeman M."/>
        </authorList>
    </citation>
    <scope>NUCLEOTIDE SEQUENCE [LARGE SCALE GENOMIC DNA]</scope>
    <source>
        <strain evidence="2 3">CCM 7893</strain>
    </source>
</reference>
<dbReference type="EMBL" id="WNNK01000001">
    <property type="protein sequence ID" value="MUF03110.1"/>
    <property type="molecule type" value="Genomic_DNA"/>
</dbReference>
<keyword evidence="2" id="KW-0540">Nuclease</keyword>
<proteinExistence type="predicted"/>
<dbReference type="Proteomes" id="UP000438196">
    <property type="component" value="Unassembled WGS sequence"/>
</dbReference>
<gene>
    <name evidence="2" type="ORF">GNF76_02115</name>
</gene>
<evidence type="ECO:0000259" key="1">
    <source>
        <dbReference type="SMART" id="SM00507"/>
    </source>
</evidence>
<dbReference type="GO" id="GO:0004519">
    <property type="term" value="F:endonuclease activity"/>
    <property type="evidence" value="ECO:0007669"/>
    <property type="project" value="UniProtKB-KW"/>
</dbReference>
<dbReference type="RefSeq" id="WP_155581507.1">
    <property type="nucleotide sequence ID" value="NZ_JBHSTH010000004.1"/>
</dbReference>
<dbReference type="OrthoDB" id="9802640at2"/>
<dbReference type="AlphaFoldDB" id="A0A6I3VXJ8"/>
<protein>
    <submittedName>
        <fullName evidence="2">HNH endonuclease</fullName>
    </submittedName>
</protein>
<evidence type="ECO:0000313" key="3">
    <source>
        <dbReference type="Proteomes" id="UP000438196"/>
    </source>
</evidence>
<comment type="caution">
    <text evidence="2">The sequence shown here is derived from an EMBL/GenBank/DDBJ whole genome shotgun (WGS) entry which is preliminary data.</text>
</comment>
<sequence>MDTQKSNTGWSDTELEASIDAYLKMWKLEQAGQAFKKSVENRLLREGPLALRSASSIEYRMQNISAVIQQLGWQPITGYVPAKNVGAGVNARIRAVLEAKAVLDTETYTATADEAVLEMRATTLQKRSIAAEPQGIVNPQQVSATSTTYVRDPQVRAWVRQQAKGICEGCGSNAPFEVDGQPFLEVHHVKHLAQKGSDCTSNAVALCPNCHQRCHRSSDRKAFTAGLYSRITRLIPE</sequence>
<dbReference type="Gene3D" id="1.10.30.50">
    <property type="match status" value="1"/>
</dbReference>
<name>A0A6I3VXJ8_9PSED</name>
<keyword evidence="3" id="KW-1185">Reference proteome</keyword>